<keyword evidence="2 4" id="KW-0067">ATP-binding</keyword>
<evidence type="ECO:0000313" key="5">
    <source>
        <dbReference type="Proteomes" id="UP001056756"/>
    </source>
</evidence>
<evidence type="ECO:0000256" key="1">
    <source>
        <dbReference type="ARBA" id="ARBA00022741"/>
    </source>
</evidence>
<protein>
    <submittedName>
        <fullName evidence="4">ABC transporter ATP-binding protein</fullName>
    </submittedName>
</protein>
<organism evidence="4 5">
    <name type="scientific">Candidatus Pristimantibacillus lignocellulolyticus</name>
    <dbReference type="NCBI Taxonomy" id="2994561"/>
    <lineage>
        <taxon>Bacteria</taxon>
        <taxon>Bacillati</taxon>
        <taxon>Bacillota</taxon>
        <taxon>Bacilli</taxon>
        <taxon>Bacillales</taxon>
        <taxon>Paenibacillaceae</taxon>
        <taxon>Candidatus Pristimantibacillus</taxon>
    </lineage>
</organism>
<dbReference type="InterPro" id="IPR027417">
    <property type="entry name" value="P-loop_NTPase"/>
</dbReference>
<evidence type="ECO:0000259" key="3">
    <source>
        <dbReference type="PROSITE" id="PS50893"/>
    </source>
</evidence>
<dbReference type="InterPro" id="IPR003593">
    <property type="entry name" value="AAA+_ATPase"/>
</dbReference>
<dbReference type="EMBL" id="CP097899">
    <property type="protein sequence ID" value="URN95225.1"/>
    <property type="molecule type" value="Genomic_DNA"/>
</dbReference>
<dbReference type="CDD" id="cd03230">
    <property type="entry name" value="ABC_DR_subfamily_A"/>
    <property type="match status" value="1"/>
</dbReference>
<name>A0A9J6ZHL0_9BACL</name>
<dbReference type="SUPFAM" id="SSF52540">
    <property type="entry name" value="P-loop containing nucleoside triphosphate hydrolases"/>
    <property type="match status" value="1"/>
</dbReference>
<sequence length="288" mass="32300">MNIKVANLTKRYRNHNVLDGLSFEMKGPAIVGLLGHNGAGKTSFLNILSGLVAPSEGSISVDGQSVFDHGELMKNICIIGETGNFPPHVTVAQVMKLNQYFYPNWNNELAEDLLVQFSLKKKMKVKTMSKGMVSALGIITGIASEAPITIFDEPYIGMDAAGRQLFYNLLIEEFSNNPRLIILSTHLVDEASDLFEDVYIMHEGKLILQQSYEELQSRVFKVKGKLEDVEQYIAGQPVIHRSQFMKEHIAVIMSDGNEQLHSGLKREAVKLQELLILLSKNQRREQIQ</sequence>
<evidence type="ECO:0000256" key="2">
    <source>
        <dbReference type="ARBA" id="ARBA00022840"/>
    </source>
</evidence>
<dbReference type="KEGG" id="plig:NAG76_02900"/>
<proteinExistence type="predicted"/>
<reference evidence="4" key="1">
    <citation type="submission" date="2022-05" db="EMBL/GenBank/DDBJ databases">
        <title>Novel bacterial taxa in a minimal lignocellulolytic consortium and its capacity to transform plastics disclosed by genome-resolved metagenomics.</title>
        <authorList>
            <person name="Rodriguez C.A.D."/>
            <person name="Diaz-Garcia L."/>
            <person name="Herrera K."/>
            <person name="Tarazona N.A."/>
            <person name="Sproer C."/>
            <person name="Overmann J."/>
            <person name="Jimenez D.J."/>
        </authorList>
    </citation>
    <scope>NUCLEOTIDE SEQUENCE</scope>
    <source>
        <strain evidence="4">MAG5</strain>
    </source>
</reference>
<accession>A0A9J6ZHL0</accession>
<dbReference type="Pfam" id="PF00005">
    <property type="entry name" value="ABC_tran"/>
    <property type="match status" value="1"/>
</dbReference>
<dbReference type="GO" id="GO:0016887">
    <property type="term" value="F:ATP hydrolysis activity"/>
    <property type="evidence" value="ECO:0007669"/>
    <property type="project" value="InterPro"/>
</dbReference>
<dbReference type="SMART" id="SM00382">
    <property type="entry name" value="AAA"/>
    <property type="match status" value="1"/>
</dbReference>
<dbReference type="GO" id="GO:0005524">
    <property type="term" value="F:ATP binding"/>
    <property type="evidence" value="ECO:0007669"/>
    <property type="project" value="UniProtKB-KW"/>
</dbReference>
<dbReference type="Gene3D" id="3.40.50.300">
    <property type="entry name" value="P-loop containing nucleotide triphosphate hydrolases"/>
    <property type="match status" value="1"/>
</dbReference>
<dbReference type="Proteomes" id="UP001056756">
    <property type="component" value="Chromosome"/>
</dbReference>
<dbReference type="InterPro" id="IPR003439">
    <property type="entry name" value="ABC_transporter-like_ATP-bd"/>
</dbReference>
<dbReference type="PANTHER" id="PTHR43158">
    <property type="entry name" value="SKFA PEPTIDE EXPORT ATP-BINDING PROTEIN SKFE"/>
    <property type="match status" value="1"/>
</dbReference>
<dbReference type="PANTHER" id="PTHR43158:SF5">
    <property type="entry name" value="ABC TRANSPORTER, ATP-BINDING PROTEIN"/>
    <property type="match status" value="1"/>
</dbReference>
<evidence type="ECO:0000313" key="4">
    <source>
        <dbReference type="EMBL" id="URN95225.1"/>
    </source>
</evidence>
<feature type="domain" description="ABC transporter" evidence="3">
    <location>
        <begin position="3"/>
        <end position="228"/>
    </location>
</feature>
<dbReference type="PROSITE" id="PS50893">
    <property type="entry name" value="ABC_TRANSPORTER_2"/>
    <property type="match status" value="1"/>
</dbReference>
<gene>
    <name evidence="4" type="ORF">NAG76_02900</name>
</gene>
<dbReference type="AlphaFoldDB" id="A0A9J6ZHL0"/>
<keyword evidence="1" id="KW-0547">Nucleotide-binding</keyword>